<dbReference type="KEGG" id="spq:SPAB_05284"/>
<protein>
    <submittedName>
        <fullName evidence="1">Uncharacterized protein</fullName>
    </submittedName>
</protein>
<organism evidence="1 2">
    <name type="scientific">Salmonella paratyphi B (strain ATCC BAA-1250 / SPB7)</name>
    <dbReference type="NCBI Taxonomy" id="1016998"/>
    <lineage>
        <taxon>Bacteria</taxon>
        <taxon>Pseudomonadati</taxon>
        <taxon>Pseudomonadota</taxon>
        <taxon>Gammaproteobacteria</taxon>
        <taxon>Enterobacterales</taxon>
        <taxon>Enterobacteriaceae</taxon>
        <taxon>Salmonella</taxon>
    </lineage>
</organism>
<name>A0A6C6ZA78_SALPB</name>
<evidence type="ECO:0000313" key="2">
    <source>
        <dbReference type="Proteomes" id="UP000008556"/>
    </source>
</evidence>
<evidence type="ECO:0000313" key="1">
    <source>
        <dbReference type="EMBL" id="ABX70559.1"/>
    </source>
</evidence>
<proteinExistence type="predicted"/>
<dbReference type="Proteomes" id="UP000008556">
    <property type="component" value="Chromosome"/>
</dbReference>
<sequence length="35" mass="4123">MLKTLTKNRLSSVLTCRKKMPHDIYYGEKRGVQAR</sequence>
<dbReference type="AlphaFoldDB" id="A0A6C6ZA78"/>
<dbReference type="EMBL" id="CP000886">
    <property type="protein sequence ID" value="ABX70559.1"/>
    <property type="molecule type" value="Genomic_DNA"/>
</dbReference>
<gene>
    <name evidence="1" type="ordered locus">SPAB_05284</name>
</gene>
<reference evidence="1 2" key="1">
    <citation type="submission" date="2007-11" db="EMBL/GenBank/DDBJ databases">
        <authorList>
            <consortium name="The Salmonella enterica serovar Paratyphi B Genome Sequencing Project"/>
            <person name="McClelland M."/>
            <person name="Sanderson E.K."/>
            <person name="Porwollik S."/>
            <person name="Spieth J."/>
            <person name="Clifton W.S."/>
            <person name="Fulton R."/>
            <person name="Cordes M."/>
            <person name="Wollam A."/>
            <person name="Shah N."/>
            <person name="Pepin K."/>
            <person name="Bhonagiri V."/>
            <person name="Nash W."/>
            <person name="Johnson M."/>
            <person name="Thiruvilangam P."/>
            <person name="Wilson R."/>
        </authorList>
    </citation>
    <scope>NUCLEOTIDE SEQUENCE [LARGE SCALE GENOMIC DNA]</scope>
    <source>
        <strain evidence="2">ATCC BAA-1250 / SPB7</strain>
    </source>
</reference>
<accession>A0A6C6ZA78</accession>